<dbReference type="PANTHER" id="PTHR15929:SF0">
    <property type="entry name" value="STORE-OPERATED CALCIUM ENTRY-ASSOCIATED REGULATORY FACTOR"/>
    <property type="match status" value="1"/>
</dbReference>
<evidence type="ECO:0000256" key="13">
    <source>
        <dbReference type="ARBA" id="ARBA00031116"/>
    </source>
</evidence>
<gene>
    <name evidence="16" type="ORF">M0811_04510</name>
</gene>
<comment type="caution">
    <text evidence="16">The sequence shown here is derived from an EMBL/GenBank/DDBJ whole genome shotgun (WGS) entry which is preliminary data.</text>
</comment>
<evidence type="ECO:0000256" key="3">
    <source>
        <dbReference type="ARBA" id="ARBA00016584"/>
    </source>
</evidence>
<name>A0A9Q0LTR9_ANAIG</name>
<evidence type="ECO:0000256" key="9">
    <source>
        <dbReference type="ARBA" id="ARBA00022837"/>
    </source>
</evidence>
<evidence type="ECO:0000256" key="15">
    <source>
        <dbReference type="SAM" id="SignalP"/>
    </source>
</evidence>
<keyword evidence="9" id="KW-0106">Calcium</keyword>
<feature type="signal peptide" evidence="15">
    <location>
        <begin position="1"/>
        <end position="20"/>
    </location>
</feature>
<evidence type="ECO:0000256" key="1">
    <source>
        <dbReference type="ARBA" id="ARBA00004115"/>
    </source>
</evidence>
<keyword evidence="5" id="KW-0109">Calcium transport</keyword>
<feature type="chain" id="PRO_5040377064" description="Store-operated calcium entry-associated regulatory factor" evidence="15">
    <location>
        <begin position="21"/>
        <end position="457"/>
    </location>
</feature>
<protein>
    <recommendedName>
        <fullName evidence="3">Store-operated calcium entry-associated regulatory factor</fullName>
    </recommendedName>
    <alternativeName>
        <fullName evidence="13">Transmembrane protein 66</fullName>
    </alternativeName>
</protein>
<organism evidence="16 17">
    <name type="scientific">Anaeramoeba ignava</name>
    <name type="common">Anaerobic marine amoeba</name>
    <dbReference type="NCBI Taxonomy" id="1746090"/>
    <lineage>
        <taxon>Eukaryota</taxon>
        <taxon>Metamonada</taxon>
        <taxon>Anaeramoebidae</taxon>
        <taxon>Anaeramoeba</taxon>
    </lineage>
</organism>
<dbReference type="InterPro" id="IPR009567">
    <property type="entry name" value="SARAF"/>
</dbReference>
<evidence type="ECO:0000256" key="11">
    <source>
        <dbReference type="ARBA" id="ARBA00023065"/>
    </source>
</evidence>
<dbReference type="GO" id="GO:0006816">
    <property type="term" value="P:calcium ion transport"/>
    <property type="evidence" value="ECO:0007669"/>
    <property type="project" value="UniProtKB-KW"/>
</dbReference>
<dbReference type="PANTHER" id="PTHR15929">
    <property type="entry name" value="STORE-OPERATED CALCIUM ENTRY-ASSOCIATED REGULATORY FACTOR"/>
    <property type="match status" value="1"/>
</dbReference>
<sequence length="457" mass="52061">MNFSIKFFGILILLISTIRSQFIGIELEKVKELRFQQNIYTNSRRTIPIPQLNCEPELGNAGCPPEFLPQKIICQNSGFDINGVVWTCSANIDSRIEFSEFFVECEGFNFPGDSKVLQGSCGLTFGFNWVHQVDFDGGIIEDQTTHLEIGKKVYFSSQKQTTSINTERVPQMNCIGGSSYCDPHFLPKQADCEISSFDYIHSTFIWDCQAEVDKHLKLGKAFVSCEGFRGPNDEYVLKDSCAFYYELDYKDNNIGIIQKTPYLSFKSQLLTKSSSGNSVDQLQCKGQCPINKLPTTVSCYNLNHQKQDAENTNWYCEGDTGSGYVIDKSRVHCNPIENLFTEFSSCYLEYRLVVFDQNFDGENREYHQQRFGSFDTKQPDSGIGSLLFILIFFGILIFCCWKFSSKKGSIVHLKPKQSDIETPIQRTTNSQTTAQTFNRTEFSDQKLVVKKARTIVK</sequence>
<evidence type="ECO:0000256" key="6">
    <source>
        <dbReference type="ARBA" id="ARBA00022692"/>
    </source>
</evidence>
<feature type="transmembrane region" description="Helical" evidence="14">
    <location>
        <begin position="383"/>
        <end position="404"/>
    </location>
</feature>
<proteinExistence type="inferred from homology"/>
<dbReference type="AlphaFoldDB" id="A0A9Q0LTR9"/>
<evidence type="ECO:0000256" key="10">
    <source>
        <dbReference type="ARBA" id="ARBA00022989"/>
    </source>
</evidence>
<evidence type="ECO:0000256" key="4">
    <source>
        <dbReference type="ARBA" id="ARBA00022448"/>
    </source>
</evidence>
<evidence type="ECO:0000256" key="12">
    <source>
        <dbReference type="ARBA" id="ARBA00023136"/>
    </source>
</evidence>
<evidence type="ECO:0000256" key="2">
    <source>
        <dbReference type="ARBA" id="ARBA00006833"/>
    </source>
</evidence>
<evidence type="ECO:0000256" key="8">
    <source>
        <dbReference type="ARBA" id="ARBA00022824"/>
    </source>
</evidence>
<accession>A0A9Q0LTR9</accession>
<evidence type="ECO:0000313" key="16">
    <source>
        <dbReference type="EMBL" id="KAJ5078787.1"/>
    </source>
</evidence>
<comment type="similarity">
    <text evidence="2">Belongs to the SARAF family.</text>
</comment>
<keyword evidence="11" id="KW-0406">Ion transport</keyword>
<dbReference type="Pfam" id="PF06682">
    <property type="entry name" value="SARAF"/>
    <property type="match status" value="3"/>
</dbReference>
<keyword evidence="12 14" id="KW-0472">Membrane</keyword>
<dbReference type="EMBL" id="JAPDFW010000044">
    <property type="protein sequence ID" value="KAJ5078787.1"/>
    <property type="molecule type" value="Genomic_DNA"/>
</dbReference>
<reference evidence="16" key="1">
    <citation type="submission" date="2022-10" db="EMBL/GenBank/DDBJ databases">
        <title>Novel sulphate-reducing endosymbionts in the free-living metamonad Anaeramoeba.</title>
        <authorList>
            <person name="Jerlstrom-Hultqvist J."/>
            <person name="Cepicka I."/>
            <person name="Gallot-Lavallee L."/>
            <person name="Salas-Leiva D."/>
            <person name="Curtis B.A."/>
            <person name="Zahonova K."/>
            <person name="Pipaliya S."/>
            <person name="Dacks J."/>
            <person name="Roger A.J."/>
        </authorList>
    </citation>
    <scope>NUCLEOTIDE SEQUENCE</scope>
    <source>
        <strain evidence="16">BMAN</strain>
    </source>
</reference>
<keyword evidence="6 14" id="KW-0812">Transmembrane</keyword>
<keyword evidence="17" id="KW-1185">Reference proteome</keyword>
<keyword evidence="8" id="KW-0256">Endoplasmic reticulum</keyword>
<evidence type="ECO:0000256" key="5">
    <source>
        <dbReference type="ARBA" id="ARBA00022568"/>
    </source>
</evidence>
<keyword evidence="10 14" id="KW-1133">Transmembrane helix</keyword>
<comment type="subcellular location">
    <subcellularLocation>
        <location evidence="1">Endoplasmic reticulum membrane</location>
        <topology evidence="1">Single-pass type I membrane protein</topology>
    </subcellularLocation>
</comment>
<dbReference type="GO" id="GO:0005789">
    <property type="term" value="C:endoplasmic reticulum membrane"/>
    <property type="evidence" value="ECO:0007669"/>
    <property type="project" value="UniProtKB-SubCell"/>
</dbReference>
<keyword evidence="7 15" id="KW-0732">Signal</keyword>
<dbReference type="Proteomes" id="UP001149090">
    <property type="component" value="Unassembled WGS sequence"/>
</dbReference>
<evidence type="ECO:0000256" key="14">
    <source>
        <dbReference type="SAM" id="Phobius"/>
    </source>
</evidence>
<dbReference type="OrthoDB" id="20303at2759"/>
<evidence type="ECO:0000313" key="17">
    <source>
        <dbReference type="Proteomes" id="UP001149090"/>
    </source>
</evidence>
<evidence type="ECO:0000256" key="7">
    <source>
        <dbReference type="ARBA" id="ARBA00022729"/>
    </source>
</evidence>
<dbReference type="GO" id="GO:2001256">
    <property type="term" value="P:regulation of store-operated calcium entry"/>
    <property type="evidence" value="ECO:0007669"/>
    <property type="project" value="InterPro"/>
</dbReference>
<keyword evidence="4" id="KW-0813">Transport</keyword>